<dbReference type="InterPro" id="IPR016181">
    <property type="entry name" value="Acyl_CoA_acyltransferase"/>
</dbReference>
<dbReference type="RefSeq" id="WP_094763942.1">
    <property type="nucleotide sequence ID" value="NZ_FUKQ01000014.1"/>
</dbReference>
<dbReference type="EC" id="2.3.1.-" evidence="2"/>
<dbReference type="SUPFAM" id="SSF55729">
    <property type="entry name" value="Acyl-CoA N-acyltransferases (Nat)"/>
    <property type="match status" value="1"/>
</dbReference>
<dbReference type="PANTHER" id="PTHR43617">
    <property type="entry name" value="L-AMINO ACID N-ACETYLTRANSFERASE"/>
    <property type="match status" value="1"/>
</dbReference>
<dbReference type="InterPro" id="IPR050276">
    <property type="entry name" value="MshD_Acetyltransferase"/>
</dbReference>
<dbReference type="InterPro" id="IPR000182">
    <property type="entry name" value="GNAT_dom"/>
</dbReference>
<accession>A0A1R4IX09</accession>
<keyword evidence="2" id="KW-0012">Acyltransferase</keyword>
<keyword evidence="3" id="KW-1185">Reference proteome</keyword>
<feature type="domain" description="N-acetyltransferase" evidence="1">
    <location>
        <begin position="1"/>
        <end position="156"/>
    </location>
</feature>
<dbReference type="Gene3D" id="3.40.630.30">
    <property type="match status" value="1"/>
</dbReference>
<dbReference type="EMBL" id="FUKQ01000014">
    <property type="protein sequence ID" value="SJN24382.1"/>
    <property type="molecule type" value="Genomic_DNA"/>
</dbReference>
<dbReference type="PROSITE" id="PS51186">
    <property type="entry name" value="GNAT"/>
    <property type="match status" value="1"/>
</dbReference>
<dbReference type="AlphaFoldDB" id="A0A1R4IX09"/>
<dbReference type="PANTHER" id="PTHR43617:SF22">
    <property type="entry name" value="L-AMINO ACID N-ACETYLTRANSFERASE AAAT"/>
    <property type="match status" value="1"/>
</dbReference>
<evidence type="ECO:0000313" key="2">
    <source>
        <dbReference type="EMBL" id="SJN24382.1"/>
    </source>
</evidence>
<dbReference type="GO" id="GO:0016747">
    <property type="term" value="F:acyltransferase activity, transferring groups other than amino-acyl groups"/>
    <property type="evidence" value="ECO:0007669"/>
    <property type="project" value="InterPro"/>
</dbReference>
<dbReference type="Proteomes" id="UP000188342">
    <property type="component" value="Unassembled WGS sequence"/>
</dbReference>
<organism evidence="2 3">
    <name type="scientific">Luteococcus japonicus LSP_Lj1</name>
    <dbReference type="NCBI Taxonomy" id="1255658"/>
    <lineage>
        <taxon>Bacteria</taxon>
        <taxon>Bacillati</taxon>
        <taxon>Actinomycetota</taxon>
        <taxon>Actinomycetes</taxon>
        <taxon>Propionibacteriales</taxon>
        <taxon>Propionibacteriaceae</taxon>
        <taxon>Luteococcus</taxon>
    </lineage>
</organism>
<evidence type="ECO:0000259" key="1">
    <source>
        <dbReference type="PROSITE" id="PS51186"/>
    </source>
</evidence>
<dbReference type="Pfam" id="PF00583">
    <property type="entry name" value="Acetyltransf_1"/>
    <property type="match status" value="1"/>
</dbReference>
<evidence type="ECO:0000313" key="3">
    <source>
        <dbReference type="Proteomes" id="UP000188342"/>
    </source>
</evidence>
<sequence length="169" mass="18724">MIFGAGREADVDAIMELESGAFHPWERWGRQSWLDEMHADDRFVITARDADERVMAAATFQCVPTPDGDQLRGGDADLHRIMVARQHRGEGAAKHMMRAGMEWARAIGAERMLLEVREDNDAAIALYEGFGFGPISRRENYYGQGVHAILMAAPLAPQRPAGLSDDGLD</sequence>
<proteinExistence type="predicted"/>
<dbReference type="OrthoDB" id="529907at2"/>
<keyword evidence="2" id="KW-0808">Transferase</keyword>
<gene>
    <name evidence="2" type="ORF">FM114_04235</name>
</gene>
<dbReference type="CDD" id="cd04301">
    <property type="entry name" value="NAT_SF"/>
    <property type="match status" value="1"/>
</dbReference>
<reference evidence="2 3" key="1">
    <citation type="submission" date="2017-02" db="EMBL/GenBank/DDBJ databases">
        <authorList>
            <person name="Peterson S.W."/>
        </authorList>
    </citation>
    <scope>NUCLEOTIDE SEQUENCE [LARGE SCALE GENOMIC DNA]</scope>
    <source>
        <strain evidence="2 3">LSP_Lj1</strain>
    </source>
</reference>
<name>A0A1R4IX09_9ACTN</name>
<protein>
    <submittedName>
        <fullName evidence="2">Ribosomal-protein-S18p-alanine acetyltransferase</fullName>
        <ecNumber evidence="2">2.3.1.-</ecNumber>
    </submittedName>
</protein>
<dbReference type="STRING" id="1255658.FM114_04235"/>